<evidence type="ECO:0000256" key="2">
    <source>
        <dbReference type="SAM" id="SignalP"/>
    </source>
</evidence>
<feature type="region of interest" description="Disordered" evidence="1">
    <location>
        <begin position="290"/>
        <end position="324"/>
    </location>
</feature>
<dbReference type="GO" id="GO:0004527">
    <property type="term" value="F:exonuclease activity"/>
    <property type="evidence" value="ECO:0007669"/>
    <property type="project" value="UniProtKB-KW"/>
</dbReference>
<comment type="caution">
    <text evidence="4">The sequence shown here is derived from an EMBL/GenBank/DDBJ whole genome shotgun (WGS) entry which is preliminary data.</text>
</comment>
<accession>A0A6B0TPM7</accession>
<keyword evidence="4" id="KW-0269">Exonuclease</keyword>
<evidence type="ECO:0000256" key="1">
    <source>
        <dbReference type="SAM" id="MobiDB-lite"/>
    </source>
</evidence>
<dbReference type="EMBL" id="WUWG01000001">
    <property type="protein sequence ID" value="MXU64599.1"/>
    <property type="molecule type" value="Genomic_DNA"/>
</dbReference>
<organism evidence="4 5">
    <name type="scientific">Oceanomicrobium pacificus</name>
    <dbReference type="NCBI Taxonomy" id="2692916"/>
    <lineage>
        <taxon>Bacteria</taxon>
        <taxon>Pseudomonadati</taxon>
        <taxon>Pseudomonadota</taxon>
        <taxon>Alphaproteobacteria</taxon>
        <taxon>Rhodobacterales</taxon>
        <taxon>Paracoccaceae</taxon>
        <taxon>Oceanomicrobium</taxon>
    </lineage>
</organism>
<gene>
    <name evidence="4" type="ORF">GSH16_04005</name>
</gene>
<keyword evidence="4" id="KW-0255">Endonuclease</keyword>
<reference evidence="4 5" key="1">
    <citation type="submission" date="2019-12" db="EMBL/GenBank/DDBJ databases">
        <title>Strain KN286 was isolated from seawater, which was collected from Caroline Seamount in the tropical western Pacific.</title>
        <authorList>
            <person name="Wang Q."/>
        </authorList>
    </citation>
    <scope>NUCLEOTIDE SEQUENCE [LARGE SCALE GENOMIC DNA]</scope>
    <source>
        <strain evidence="4 5">KN286</strain>
    </source>
</reference>
<evidence type="ECO:0000259" key="3">
    <source>
        <dbReference type="Pfam" id="PF03372"/>
    </source>
</evidence>
<keyword evidence="4" id="KW-0378">Hydrolase</keyword>
<feature type="signal peptide" evidence="2">
    <location>
        <begin position="1"/>
        <end position="26"/>
    </location>
</feature>
<dbReference type="GO" id="GO:0004519">
    <property type="term" value="F:endonuclease activity"/>
    <property type="evidence" value="ECO:0007669"/>
    <property type="project" value="UniProtKB-KW"/>
</dbReference>
<dbReference type="SUPFAM" id="SSF56219">
    <property type="entry name" value="DNase I-like"/>
    <property type="match status" value="1"/>
</dbReference>
<evidence type="ECO:0000313" key="5">
    <source>
        <dbReference type="Proteomes" id="UP000436016"/>
    </source>
</evidence>
<sequence>MVLRVGHLLRGLLLAPFLLSIDPVNAGADTLRVATFDAGLSRAGPGRLIRDLQRDENPALAALFETIETAGADILLLTGTDHDFEGRAAALIARRAGFPVHLSVPPNAGVPSGHDLDGDGSVTGAADGWGYGRFPGHGGMLLLSRHPFVAGSLRSYQTFRWADLPDVPMPVQADGTPFFTAEADEALPVSSNGLWTVQIDLPAGPVTLVGISASTPVFDGPEDANGRRNAAELTLLRQILDGAPVPDDAGSTAPLDGGPVILAGKLNLDPLDGAGQRAAVQALLSHARLQDAGPEGPPPAVPDKDHAGDPRRDTARWAAPPDGPGALRVDYVLPDRRLSVAGGGIVWPSRPDDAGPRFTRHGLLWLDLVLP</sequence>
<proteinExistence type="predicted"/>
<dbReference type="RefSeq" id="WP_160852143.1">
    <property type="nucleotide sequence ID" value="NZ_WUWG01000001.1"/>
</dbReference>
<dbReference type="Proteomes" id="UP000436016">
    <property type="component" value="Unassembled WGS sequence"/>
</dbReference>
<dbReference type="AlphaFoldDB" id="A0A6B0TPM7"/>
<keyword evidence="2" id="KW-0732">Signal</keyword>
<name>A0A6B0TPM7_9RHOB</name>
<keyword evidence="4" id="KW-0540">Nuclease</keyword>
<dbReference type="InterPro" id="IPR005135">
    <property type="entry name" value="Endo/exonuclease/phosphatase"/>
</dbReference>
<evidence type="ECO:0000313" key="4">
    <source>
        <dbReference type="EMBL" id="MXU64599.1"/>
    </source>
</evidence>
<dbReference type="Gene3D" id="3.60.10.10">
    <property type="entry name" value="Endonuclease/exonuclease/phosphatase"/>
    <property type="match status" value="1"/>
</dbReference>
<keyword evidence="5" id="KW-1185">Reference proteome</keyword>
<feature type="compositionally biased region" description="Basic and acidic residues" evidence="1">
    <location>
        <begin position="302"/>
        <end position="315"/>
    </location>
</feature>
<dbReference type="InterPro" id="IPR036691">
    <property type="entry name" value="Endo/exonu/phosph_ase_sf"/>
</dbReference>
<feature type="chain" id="PRO_5025421716" evidence="2">
    <location>
        <begin position="27"/>
        <end position="371"/>
    </location>
</feature>
<dbReference type="Pfam" id="PF03372">
    <property type="entry name" value="Exo_endo_phos"/>
    <property type="match status" value="1"/>
</dbReference>
<feature type="domain" description="Endonuclease/exonuclease/phosphatase" evidence="3">
    <location>
        <begin position="55"/>
        <end position="352"/>
    </location>
</feature>
<protein>
    <submittedName>
        <fullName evidence="4">Endonuclease/exonuclease/phosphatase family protein</fullName>
    </submittedName>
</protein>